<accession>A0ABT1U180</accession>
<proteinExistence type="predicted"/>
<gene>
    <name evidence="2" type="ORF">NP596_03880</name>
</gene>
<protein>
    <submittedName>
        <fullName evidence="2">Uncharacterized protein</fullName>
    </submittedName>
</protein>
<keyword evidence="3" id="KW-1185">Reference proteome</keyword>
<evidence type="ECO:0000256" key="1">
    <source>
        <dbReference type="SAM" id="MobiDB-lite"/>
    </source>
</evidence>
<dbReference type="RefSeq" id="WP_256613920.1">
    <property type="nucleotide sequence ID" value="NZ_JANIBK010000011.1"/>
</dbReference>
<evidence type="ECO:0000313" key="2">
    <source>
        <dbReference type="EMBL" id="MCQ8127590.1"/>
    </source>
</evidence>
<feature type="compositionally biased region" description="Polar residues" evidence="1">
    <location>
        <begin position="25"/>
        <end position="35"/>
    </location>
</feature>
<feature type="compositionally biased region" description="Basic and acidic residues" evidence="1">
    <location>
        <begin position="43"/>
        <end position="70"/>
    </location>
</feature>
<reference evidence="2 3" key="1">
    <citation type="submission" date="2022-07" db="EMBL/GenBank/DDBJ databases">
        <title>Methylomonas rivi sp. nov., Methylomonas rosea sp. nov., Methylomonas aureus sp. nov. and Methylomonas subterranea sp. nov., four novel methanotrophs isolated from a freshwater creek and the deep terrestrial subsurface.</title>
        <authorList>
            <person name="Abin C."/>
            <person name="Sankaranarayanan K."/>
            <person name="Garner C."/>
            <person name="Sindelar R."/>
            <person name="Kotary K."/>
            <person name="Garner R."/>
            <person name="Barclay S."/>
            <person name="Lawson P."/>
            <person name="Krumholz L."/>
        </authorList>
    </citation>
    <scope>NUCLEOTIDE SEQUENCE [LARGE SCALE GENOMIC DNA]</scope>
    <source>
        <strain evidence="2 3">WSC-6</strain>
    </source>
</reference>
<sequence length="82" mass="9117">MNTYLIVKNLSLAPWILSNRNPCSAAPNRNPNCSPKNPVYADGVKENQKDLPEKQQELSETQEEVHEKQIELNQANKAAGSA</sequence>
<organism evidence="2 3">
    <name type="scientific">Methylomonas rivi</name>
    <dbReference type="NCBI Taxonomy" id="2952226"/>
    <lineage>
        <taxon>Bacteria</taxon>
        <taxon>Pseudomonadati</taxon>
        <taxon>Pseudomonadota</taxon>
        <taxon>Gammaproteobacteria</taxon>
        <taxon>Methylococcales</taxon>
        <taxon>Methylococcaceae</taxon>
        <taxon>Methylomonas</taxon>
    </lineage>
</organism>
<name>A0ABT1U180_9GAMM</name>
<dbReference type="Proteomes" id="UP001524586">
    <property type="component" value="Unassembled WGS sequence"/>
</dbReference>
<dbReference type="EMBL" id="JANIBK010000011">
    <property type="protein sequence ID" value="MCQ8127590.1"/>
    <property type="molecule type" value="Genomic_DNA"/>
</dbReference>
<feature type="region of interest" description="Disordered" evidence="1">
    <location>
        <begin position="25"/>
        <end position="82"/>
    </location>
</feature>
<evidence type="ECO:0000313" key="3">
    <source>
        <dbReference type="Proteomes" id="UP001524586"/>
    </source>
</evidence>
<comment type="caution">
    <text evidence="2">The sequence shown here is derived from an EMBL/GenBank/DDBJ whole genome shotgun (WGS) entry which is preliminary data.</text>
</comment>